<proteinExistence type="inferred from homology"/>
<feature type="signal peptide" evidence="4">
    <location>
        <begin position="1"/>
        <end position="19"/>
    </location>
</feature>
<evidence type="ECO:0000256" key="1">
    <source>
        <dbReference type="ARBA" id="ARBA00004613"/>
    </source>
</evidence>
<dbReference type="KEGG" id="aag:5567953"/>
<dbReference type="OMA" id="LCHTANF"/>
<keyword evidence="4" id="KW-0732">Signal</keyword>
<reference evidence="5" key="3">
    <citation type="submission" date="2012-09" db="EMBL/GenBank/DDBJ databases">
        <authorList>
            <consortium name="VectorBase"/>
        </authorList>
    </citation>
    <scope>NUCLEOTIDE SEQUENCE</scope>
    <source>
        <strain evidence="5">Liverpool</strain>
    </source>
</reference>
<evidence type="ECO:0000256" key="4">
    <source>
        <dbReference type="SAM" id="SignalP"/>
    </source>
</evidence>
<dbReference type="GO" id="GO:0005549">
    <property type="term" value="F:odorant binding"/>
    <property type="evidence" value="ECO:0007669"/>
    <property type="project" value="InterPro"/>
</dbReference>
<keyword evidence="3" id="KW-0964">Secreted</keyword>
<dbReference type="EMBL" id="CH477389">
    <property type="protein sequence ID" value="EAT41986.1"/>
    <property type="molecule type" value="Genomic_DNA"/>
</dbReference>
<dbReference type="InterPro" id="IPR036728">
    <property type="entry name" value="PBP_GOBP_sf"/>
</dbReference>
<feature type="chain" id="PRO_5034278681" evidence="4">
    <location>
        <begin position="20"/>
        <end position="149"/>
    </location>
</feature>
<comment type="subcellular location">
    <subcellularLocation>
        <location evidence="1">Secreted</location>
    </subcellularLocation>
</comment>
<dbReference type="OrthoDB" id="7766618at2759"/>
<dbReference type="AlphaFoldDB" id="A2I886"/>
<organism evidence="5 6">
    <name type="scientific">Aedes aegypti</name>
    <name type="common">Yellowfever mosquito</name>
    <name type="synonym">Culex aegypti</name>
    <dbReference type="NCBI Taxonomy" id="7159"/>
    <lineage>
        <taxon>Eukaryota</taxon>
        <taxon>Metazoa</taxon>
        <taxon>Ecdysozoa</taxon>
        <taxon>Arthropoda</taxon>
        <taxon>Hexapoda</taxon>
        <taxon>Insecta</taxon>
        <taxon>Pterygota</taxon>
        <taxon>Neoptera</taxon>
        <taxon>Endopterygota</taxon>
        <taxon>Diptera</taxon>
        <taxon>Nematocera</taxon>
        <taxon>Culicoidea</taxon>
        <taxon>Culicidae</taxon>
        <taxon>Culicinae</taxon>
        <taxon>Aedini</taxon>
        <taxon>Aedes</taxon>
        <taxon>Stegomyia</taxon>
    </lineage>
</organism>
<evidence type="ECO:0000313" key="5">
    <source>
        <dbReference type="EMBL" id="EAT41986.1"/>
    </source>
</evidence>
<accession>A2I886</accession>
<reference evidence="5" key="1">
    <citation type="submission" date="2005-10" db="EMBL/GenBank/DDBJ databases">
        <authorList>
            <person name="Loftus B.J."/>
            <person name="Nene V.M."/>
            <person name="Hannick L.I."/>
            <person name="Bidwell S."/>
            <person name="Haas B."/>
            <person name="Amedeo P."/>
            <person name="Orvis J."/>
            <person name="Wortman J.R."/>
            <person name="White O.R."/>
            <person name="Salzberg S."/>
            <person name="Shumway M."/>
            <person name="Koo H."/>
            <person name="Zhao Y."/>
            <person name="Holmes M."/>
            <person name="Miller J."/>
            <person name="Schatz M."/>
            <person name="Pop M."/>
            <person name="Pai G."/>
            <person name="Utterback T."/>
            <person name="Rogers Y.-H."/>
            <person name="Kravitz S."/>
            <person name="Fraser C.M."/>
        </authorList>
    </citation>
    <scope>NUCLEOTIDE SEQUENCE</scope>
    <source>
        <strain evidence="5">Liverpool</strain>
    </source>
</reference>
<sequence>MECLLYVYILGILFSLSMALEVSHFYICSTDYVASERNFLCHTANFKLVSLPPKGDEFFDCCFQTSEWMDRGSKELKTNKFVSDMKKYGFDKRKAIEKVVQSCKTEMRDKINSWAYFRCFVMDQRISSGFKKMLKIKERQFFTEKPFCK</sequence>
<gene>
    <name evidence="5" type="ORF">AaeL_AAEL006423</name>
</gene>
<evidence type="ECO:0000256" key="3">
    <source>
        <dbReference type="ARBA" id="ARBA00022525"/>
    </source>
</evidence>
<evidence type="ECO:0000313" key="6">
    <source>
        <dbReference type="Proteomes" id="UP000682892"/>
    </source>
</evidence>
<name>A2I886_AEDAE</name>
<protein>
    <submittedName>
        <fullName evidence="5">AAEL006423-PA</fullName>
    </submittedName>
</protein>
<evidence type="ECO:0000256" key="2">
    <source>
        <dbReference type="ARBA" id="ARBA00008098"/>
    </source>
</evidence>
<reference evidence="5" key="2">
    <citation type="journal article" date="2007" name="Science">
        <title>Genome sequence of Aedes aegypti, a major arbovirus vector.</title>
        <authorList>
            <person name="Nene V."/>
            <person name="Wortman J.R."/>
            <person name="Lawson D."/>
            <person name="Haas B."/>
            <person name="Kodira C."/>
            <person name="Tu Z.J."/>
            <person name="Loftus B."/>
            <person name="Xi Z."/>
            <person name="Megy K."/>
            <person name="Grabherr M."/>
            <person name="Ren Q."/>
            <person name="Zdobnov E.M."/>
            <person name="Lobo N.F."/>
            <person name="Campbell K.S."/>
            <person name="Brown S.E."/>
            <person name="Bonaldo M.F."/>
            <person name="Zhu J."/>
            <person name="Sinkins S.P."/>
            <person name="Hogenkamp D.G."/>
            <person name="Amedeo P."/>
            <person name="Arensburger P."/>
            <person name="Atkinson P.W."/>
            <person name="Bidwell S."/>
            <person name="Biedler J."/>
            <person name="Birney E."/>
            <person name="Bruggner R.V."/>
            <person name="Costas J."/>
            <person name="Coy M.R."/>
            <person name="Crabtree J."/>
            <person name="Crawford M."/>
            <person name="Debruyn B."/>
            <person name="Decaprio D."/>
            <person name="Eiglmeier K."/>
            <person name="Eisenstadt E."/>
            <person name="El-Dorry H."/>
            <person name="Gelbart W.M."/>
            <person name="Gomes S.L."/>
            <person name="Hammond M."/>
            <person name="Hannick L.I."/>
            <person name="Hogan J.R."/>
            <person name="Holmes M.H."/>
            <person name="Jaffe D."/>
            <person name="Johnston J.S."/>
            <person name="Kennedy R.C."/>
            <person name="Koo H."/>
            <person name="Kravitz S."/>
            <person name="Kriventseva E.V."/>
            <person name="Kulp D."/>
            <person name="Labutti K."/>
            <person name="Lee E."/>
            <person name="Li S."/>
            <person name="Lovin D.D."/>
            <person name="Mao C."/>
            <person name="Mauceli E."/>
            <person name="Menck C.F."/>
            <person name="Miller J.R."/>
            <person name="Montgomery P."/>
            <person name="Mori A."/>
            <person name="Nascimento A.L."/>
            <person name="Naveira H.F."/>
            <person name="Nusbaum C."/>
            <person name="O'leary S."/>
            <person name="Orvis J."/>
            <person name="Pertea M."/>
            <person name="Quesneville H."/>
            <person name="Reidenbach K.R."/>
            <person name="Rogers Y.H."/>
            <person name="Roth C.W."/>
            <person name="Schneider J.R."/>
            <person name="Schatz M."/>
            <person name="Shumway M."/>
            <person name="Stanke M."/>
            <person name="Stinson E.O."/>
            <person name="Tubio J.M."/>
            <person name="Vanzee J.P."/>
            <person name="Verjovski-Almeida S."/>
            <person name="Werner D."/>
            <person name="White O."/>
            <person name="Wyder S."/>
            <person name="Zeng Q."/>
            <person name="Zhao Q."/>
            <person name="Zhao Y."/>
            <person name="Hill C.A."/>
            <person name="Raikhel A.S."/>
            <person name="Soares M.B."/>
            <person name="Knudson D.L."/>
            <person name="Lee N.H."/>
            <person name="Galagan J."/>
            <person name="Salzberg S.L."/>
            <person name="Paulsen I.T."/>
            <person name="Dimopoulos G."/>
            <person name="Collins F.H."/>
            <person name="Birren B."/>
            <person name="Fraser-Liggett C.M."/>
            <person name="Severson D.W."/>
        </authorList>
    </citation>
    <scope>NUCLEOTIDE SEQUENCE [LARGE SCALE GENOMIC DNA]</scope>
    <source>
        <strain evidence="5">Liverpool</strain>
    </source>
</reference>
<dbReference type="Proteomes" id="UP000682892">
    <property type="component" value="Chromosome 2"/>
</dbReference>
<comment type="similarity">
    <text evidence="2">Belongs to the PBP/GOBP family.</text>
</comment>
<dbReference type="GO" id="GO:0005576">
    <property type="term" value="C:extracellular region"/>
    <property type="evidence" value="ECO:0007669"/>
    <property type="project" value="UniProtKB-SubCell"/>
</dbReference>
<dbReference type="Gene3D" id="1.10.238.20">
    <property type="entry name" value="Pheromone/general odorant binding protein domain"/>
    <property type="match status" value="1"/>
</dbReference>
<dbReference type="SUPFAM" id="SSF47565">
    <property type="entry name" value="Insect pheromone/odorant-binding proteins"/>
    <property type="match status" value="1"/>
</dbReference>